<protein>
    <submittedName>
        <fullName evidence="2">Uncharacterized protein</fullName>
    </submittedName>
</protein>
<keyword evidence="1" id="KW-0812">Transmembrane</keyword>
<organism evidence="2 3">
    <name type="scientific">Chitinophaga skermanii</name>
    <dbReference type="NCBI Taxonomy" id="331697"/>
    <lineage>
        <taxon>Bacteria</taxon>
        <taxon>Pseudomonadati</taxon>
        <taxon>Bacteroidota</taxon>
        <taxon>Chitinophagia</taxon>
        <taxon>Chitinophagales</taxon>
        <taxon>Chitinophagaceae</taxon>
        <taxon>Chitinophaga</taxon>
    </lineage>
</organism>
<dbReference type="AlphaFoldDB" id="A0A327QPZ0"/>
<keyword evidence="1" id="KW-1133">Transmembrane helix</keyword>
<keyword evidence="3" id="KW-1185">Reference proteome</keyword>
<evidence type="ECO:0000313" key="2">
    <source>
        <dbReference type="EMBL" id="RAJ03837.1"/>
    </source>
</evidence>
<proteinExistence type="predicted"/>
<keyword evidence="1" id="KW-0472">Membrane</keyword>
<evidence type="ECO:0000256" key="1">
    <source>
        <dbReference type="SAM" id="Phobius"/>
    </source>
</evidence>
<dbReference type="EMBL" id="QLLL01000005">
    <property type="protein sequence ID" value="RAJ03837.1"/>
    <property type="molecule type" value="Genomic_DNA"/>
</dbReference>
<evidence type="ECO:0000313" key="3">
    <source>
        <dbReference type="Proteomes" id="UP000249547"/>
    </source>
</evidence>
<reference evidence="2 3" key="1">
    <citation type="submission" date="2018-06" db="EMBL/GenBank/DDBJ databases">
        <title>Genomic Encyclopedia of Archaeal and Bacterial Type Strains, Phase II (KMG-II): from individual species to whole genera.</title>
        <authorList>
            <person name="Goeker M."/>
        </authorList>
    </citation>
    <scope>NUCLEOTIDE SEQUENCE [LARGE SCALE GENOMIC DNA]</scope>
    <source>
        <strain evidence="2 3">DSM 23857</strain>
    </source>
</reference>
<gene>
    <name evidence="2" type="ORF">LX64_02714</name>
</gene>
<accession>A0A327QPZ0</accession>
<feature type="transmembrane region" description="Helical" evidence="1">
    <location>
        <begin position="12"/>
        <end position="34"/>
    </location>
</feature>
<comment type="caution">
    <text evidence="2">The sequence shown here is derived from an EMBL/GenBank/DDBJ whole genome shotgun (WGS) entry which is preliminary data.</text>
</comment>
<name>A0A327QPZ0_9BACT</name>
<dbReference type="Proteomes" id="UP000249547">
    <property type="component" value="Unassembled WGS sequence"/>
</dbReference>
<sequence>MNQRGSNFTRLILFLAILSVLGMVWFCLIISRLAPLQESKSEKNTRHVMEKLQWTRILFYVEGI</sequence>